<accession>A0A4E0PYH2</accession>
<comment type="caution">
    <text evidence="1">The sequence shown here is derived from an EMBL/GenBank/DDBJ whole genome shotgun (WGS) entry which is preliminary data.</text>
</comment>
<sequence length="142" mass="15226">MIISSAFEDRGKIPAKYTCDGQNVNPPFEFEEVPGGTQSLVLIVTDPDAPSGNFVHWAVWNIMPESGIDENSVPGIVGRNSYGKSSYTGPCPSSGTHGYLFRIFALDTELGLESGSKIDELEAAMQGHVLSDGQITGRYGRA</sequence>
<dbReference type="CDD" id="cd00865">
    <property type="entry name" value="PEBP_bact_arch"/>
    <property type="match status" value="1"/>
</dbReference>
<dbReference type="Pfam" id="PF01161">
    <property type="entry name" value="PBP"/>
    <property type="match status" value="1"/>
</dbReference>
<dbReference type="AlphaFoldDB" id="A0A4E0PYH2"/>
<dbReference type="RefSeq" id="WP_135387741.1">
    <property type="nucleotide sequence ID" value="NZ_PGGK01000001.1"/>
</dbReference>
<dbReference type="PANTHER" id="PTHR30289">
    <property type="entry name" value="UNCHARACTERIZED PROTEIN YBCL-RELATED"/>
    <property type="match status" value="1"/>
</dbReference>
<organism evidence="1 2">
    <name type="scientific">Methanolobus halotolerans</name>
    <dbReference type="NCBI Taxonomy" id="2052935"/>
    <lineage>
        <taxon>Archaea</taxon>
        <taxon>Methanobacteriati</taxon>
        <taxon>Methanobacteriota</taxon>
        <taxon>Stenosarchaea group</taxon>
        <taxon>Methanomicrobia</taxon>
        <taxon>Methanosarcinales</taxon>
        <taxon>Methanosarcinaceae</taxon>
        <taxon>Methanolobus</taxon>
    </lineage>
</organism>
<gene>
    <name evidence="1" type="ORF">CUN85_00050</name>
</gene>
<proteinExistence type="predicted"/>
<dbReference type="NCBIfam" id="TIGR00481">
    <property type="entry name" value="YbhB/YbcL family Raf kinase inhibitor-like protein"/>
    <property type="match status" value="1"/>
</dbReference>
<dbReference type="OrthoDB" id="28720at2157"/>
<dbReference type="InterPro" id="IPR036610">
    <property type="entry name" value="PEBP-like_sf"/>
</dbReference>
<protein>
    <submittedName>
        <fullName evidence="1">YbhB/YbcL family Raf kinase inhibitor-like protein</fullName>
    </submittedName>
</protein>
<dbReference type="InterPro" id="IPR008914">
    <property type="entry name" value="PEBP"/>
</dbReference>
<dbReference type="Proteomes" id="UP000297295">
    <property type="component" value="Unassembled WGS sequence"/>
</dbReference>
<evidence type="ECO:0000313" key="1">
    <source>
        <dbReference type="EMBL" id="TGC11318.1"/>
    </source>
</evidence>
<dbReference type="InterPro" id="IPR005247">
    <property type="entry name" value="YbhB_YbcL/LppC-like"/>
</dbReference>
<dbReference type="PANTHER" id="PTHR30289:SF1">
    <property type="entry name" value="PEBP (PHOSPHATIDYLETHANOLAMINE-BINDING PROTEIN) FAMILY PROTEIN"/>
    <property type="match status" value="1"/>
</dbReference>
<evidence type="ECO:0000313" key="2">
    <source>
        <dbReference type="Proteomes" id="UP000297295"/>
    </source>
</evidence>
<name>A0A4E0PYH2_9EURY</name>
<reference evidence="1 2" key="1">
    <citation type="submission" date="2017-11" db="EMBL/GenBank/DDBJ databases">
        <title>Isolation and Characterization of Methanogenic Archaea from Saline Meromictic Lake at Siberia.</title>
        <authorList>
            <person name="Shen Y."/>
            <person name="Huang H.-H."/>
            <person name="Lai M.-C."/>
            <person name="Chen S.-C."/>
        </authorList>
    </citation>
    <scope>NUCLEOTIDE SEQUENCE [LARGE SCALE GENOMIC DNA]</scope>
    <source>
        <strain evidence="1 2">SY-01</strain>
    </source>
</reference>
<keyword evidence="2" id="KW-1185">Reference proteome</keyword>
<dbReference type="SUPFAM" id="SSF49777">
    <property type="entry name" value="PEBP-like"/>
    <property type="match status" value="1"/>
</dbReference>
<dbReference type="EMBL" id="PGGK01000001">
    <property type="protein sequence ID" value="TGC11318.1"/>
    <property type="molecule type" value="Genomic_DNA"/>
</dbReference>
<dbReference type="Gene3D" id="3.90.280.10">
    <property type="entry name" value="PEBP-like"/>
    <property type="match status" value="1"/>
</dbReference>